<keyword evidence="5" id="KW-0804">Transcription</keyword>
<feature type="domain" description="Response regulatory" evidence="7">
    <location>
        <begin position="1"/>
        <end position="101"/>
    </location>
</feature>
<dbReference type="EMBL" id="VTEH01000021">
    <property type="protein sequence ID" value="TYR73200.1"/>
    <property type="molecule type" value="Genomic_DNA"/>
</dbReference>
<dbReference type="GO" id="GO:0032993">
    <property type="term" value="C:protein-DNA complex"/>
    <property type="evidence" value="ECO:0007669"/>
    <property type="project" value="TreeGrafter"/>
</dbReference>
<dbReference type="Gene3D" id="6.10.250.690">
    <property type="match status" value="1"/>
</dbReference>
<evidence type="ECO:0000256" key="1">
    <source>
        <dbReference type="ARBA" id="ARBA00022553"/>
    </source>
</evidence>
<dbReference type="InterPro" id="IPR039420">
    <property type="entry name" value="WalR-like"/>
</dbReference>
<accession>A0A5D4K911</accession>
<evidence type="ECO:0000256" key="4">
    <source>
        <dbReference type="ARBA" id="ARBA00023125"/>
    </source>
</evidence>
<dbReference type="Pfam" id="PF00072">
    <property type="entry name" value="Response_reg"/>
    <property type="match status" value="1"/>
</dbReference>
<name>A0A5D4K911_9BACI</name>
<dbReference type="GO" id="GO:0000976">
    <property type="term" value="F:transcription cis-regulatory region binding"/>
    <property type="evidence" value="ECO:0007669"/>
    <property type="project" value="TreeGrafter"/>
</dbReference>
<dbReference type="AlphaFoldDB" id="A0A5D4K911"/>
<dbReference type="CDD" id="cd17574">
    <property type="entry name" value="REC_OmpR"/>
    <property type="match status" value="1"/>
</dbReference>
<comment type="caution">
    <text evidence="8">The sequence shown here is derived from an EMBL/GenBank/DDBJ whole genome shotgun (WGS) entry which is preliminary data.</text>
</comment>
<feature type="modified residue" description="4-aspartylphosphate" evidence="6">
    <location>
        <position position="35"/>
    </location>
</feature>
<evidence type="ECO:0000259" key="7">
    <source>
        <dbReference type="PROSITE" id="PS50110"/>
    </source>
</evidence>
<evidence type="ECO:0000256" key="6">
    <source>
        <dbReference type="PROSITE-ProRule" id="PRU00169"/>
    </source>
</evidence>
<proteinExistence type="predicted"/>
<dbReference type="GO" id="GO:0006355">
    <property type="term" value="P:regulation of DNA-templated transcription"/>
    <property type="evidence" value="ECO:0007669"/>
    <property type="project" value="TreeGrafter"/>
</dbReference>
<dbReference type="Proteomes" id="UP000323317">
    <property type="component" value="Unassembled WGS sequence"/>
</dbReference>
<keyword evidence="2" id="KW-0902">Two-component regulatory system</keyword>
<dbReference type="InterPro" id="IPR001789">
    <property type="entry name" value="Sig_transdc_resp-reg_receiver"/>
</dbReference>
<keyword evidence="4" id="KW-0238">DNA-binding</keyword>
<keyword evidence="3" id="KW-0805">Transcription regulation</keyword>
<evidence type="ECO:0000313" key="9">
    <source>
        <dbReference type="Proteomes" id="UP000323317"/>
    </source>
</evidence>
<dbReference type="PROSITE" id="PS50110">
    <property type="entry name" value="RESPONSE_REGULATORY"/>
    <property type="match status" value="1"/>
</dbReference>
<keyword evidence="1 6" id="KW-0597">Phosphoprotein</keyword>
<protein>
    <submittedName>
        <fullName evidence="8">Response regulator transcription factor</fullName>
    </submittedName>
</protein>
<gene>
    <name evidence="8" type="ORF">FZC79_19910</name>
</gene>
<reference evidence="8 9" key="1">
    <citation type="submission" date="2019-08" db="EMBL/GenBank/DDBJ databases">
        <title>Bacillus genomes from the desert of Cuatro Cienegas, Coahuila.</title>
        <authorList>
            <person name="Olmedo-Alvarez G."/>
        </authorList>
    </citation>
    <scope>NUCLEOTIDE SEQUENCE [LARGE SCALE GENOMIC DNA]</scope>
    <source>
        <strain evidence="8 9">CH40_1T</strain>
    </source>
</reference>
<dbReference type="PANTHER" id="PTHR48111">
    <property type="entry name" value="REGULATOR OF RPOS"/>
    <property type="match status" value="1"/>
</dbReference>
<evidence type="ECO:0000313" key="8">
    <source>
        <dbReference type="EMBL" id="TYR73200.1"/>
    </source>
</evidence>
<organism evidence="8 9">
    <name type="scientific">Rossellomorea vietnamensis</name>
    <dbReference type="NCBI Taxonomy" id="218284"/>
    <lineage>
        <taxon>Bacteria</taxon>
        <taxon>Bacillati</taxon>
        <taxon>Bacillota</taxon>
        <taxon>Bacilli</taxon>
        <taxon>Bacillales</taxon>
        <taxon>Bacillaceae</taxon>
        <taxon>Rossellomorea</taxon>
    </lineage>
</organism>
<dbReference type="SUPFAM" id="SSF52172">
    <property type="entry name" value="CheY-like"/>
    <property type="match status" value="1"/>
</dbReference>
<evidence type="ECO:0000256" key="2">
    <source>
        <dbReference type="ARBA" id="ARBA00023012"/>
    </source>
</evidence>
<evidence type="ECO:0000256" key="3">
    <source>
        <dbReference type="ARBA" id="ARBA00023015"/>
    </source>
</evidence>
<dbReference type="GO" id="GO:0005829">
    <property type="term" value="C:cytosol"/>
    <property type="evidence" value="ECO:0007669"/>
    <property type="project" value="TreeGrafter"/>
</dbReference>
<dbReference type="GO" id="GO:0000156">
    <property type="term" value="F:phosphorelay response regulator activity"/>
    <property type="evidence" value="ECO:0007669"/>
    <property type="project" value="TreeGrafter"/>
</dbReference>
<sequence>MFTLLKKDMKSLRLSDGLETKQKLEIYDPCINILDRMLPKISGEKVCRWIREDMKSMMPVIMLTAKVEVKSRIKGFKLGADNYVVKPFSAAKLKVRVEAVLRRTESRCGKLRFTGFMIKPAKGEAWIHKSQLELTHYELKLQHLFM</sequence>
<dbReference type="SMART" id="SM00448">
    <property type="entry name" value="REC"/>
    <property type="match status" value="1"/>
</dbReference>
<dbReference type="PANTHER" id="PTHR48111:SF1">
    <property type="entry name" value="TWO-COMPONENT RESPONSE REGULATOR ORR33"/>
    <property type="match status" value="1"/>
</dbReference>
<dbReference type="InterPro" id="IPR011006">
    <property type="entry name" value="CheY-like_superfamily"/>
</dbReference>
<evidence type="ECO:0000256" key="5">
    <source>
        <dbReference type="ARBA" id="ARBA00023163"/>
    </source>
</evidence>
<dbReference type="Gene3D" id="3.40.50.2300">
    <property type="match status" value="1"/>
</dbReference>